<evidence type="ECO:0000313" key="1">
    <source>
        <dbReference type="EMBL" id="GHF74693.1"/>
    </source>
</evidence>
<dbReference type="Proteomes" id="UP000638313">
    <property type="component" value="Unassembled WGS sequence"/>
</dbReference>
<gene>
    <name evidence="1" type="ORF">GCM10010218_64690</name>
</gene>
<name>A0A919EFK9_9ACTN</name>
<accession>A0A919EFK9</accession>
<dbReference type="Gene3D" id="1.10.287.1060">
    <property type="entry name" value="ESAT-6-like"/>
    <property type="match status" value="1"/>
</dbReference>
<protein>
    <submittedName>
        <fullName evidence="1">Uncharacterized protein</fullName>
    </submittedName>
</protein>
<proteinExistence type="predicted"/>
<sequence>MLSVLTYHQVMTVDLGLLTKAAEKWDEAAKYFETVQKTYDGQVKSVGLDGSWTGEANLMAVPTMQQTSNQYTAAAKEARAIASLLRDAQEQFTDLRNKLKSTVAEAEKAGMKVSEQGNVVASIRLDSGARHDPDSNTEAYRKTMSEAAAAEKSWSESIAALVRAFDDADHGVQLALTAAVQDTDLFDGFGNGFNAKAEGDIEKVEAREATKLAEKVRSGKKLDAKELAESQWLFRDVAQDKDASQTFLNNIGPDGTIELANRLNGWAYRDDKGHKSAYETMQAGLASTISTATADPKSAFYEKWRDGLREAGGKNFGSKTDPLYGYQSFVSLMGHGDRYGKKFLNDLGDDIIVTEKKHPGIWTQVRTRPDVEPDPLDHLLGIMSKNPDAATSFLDPGEKESNDHLKYLFKEREWPKRMIASAAGVHTYDIDTSKAGLGAAVEAAATGHAPLPDGARPDPEAKHTMAQARVMHDTIQLVDPGSSSAAPENLRRPLANALAEYSTDTHEILSGVSSYQDHDGVKNDGKVTMSVKEDTLLRTMRALSEDPEGYATLFGASSAHISNELDKLSPHDQGDDRNAPLNKSGAVLGSYTAIREDVINDARSASYSGADWKSKMAYHLLGGLVTPVTVGAGGFPIGDGLQRGVDTWAWAWSNDMKAQADSEANAKIADNYMDSQRQTRLMLKGWANGHGISESDAHGRNVIEGMHSEFQGGSTRGVEAAKRLLK</sequence>
<reference evidence="1" key="2">
    <citation type="submission" date="2020-09" db="EMBL/GenBank/DDBJ databases">
        <authorList>
            <person name="Sun Q."/>
            <person name="Ohkuma M."/>
        </authorList>
    </citation>
    <scope>NUCLEOTIDE SEQUENCE</scope>
    <source>
        <strain evidence="1">JCM 4059</strain>
    </source>
</reference>
<dbReference type="SUPFAM" id="SSF140453">
    <property type="entry name" value="EsxAB dimer-like"/>
    <property type="match status" value="1"/>
</dbReference>
<organism evidence="1 2">
    <name type="scientific">Streptomyces mashuensis</name>
    <dbReference type="NCBI Taxonomy" id="33904"/>
    <lineage>
        <taxon>Bacteria</taxon>
        <taxon>Bacillati</taxon>
        <taxon>Actinomycetota</taxon>
        <taxon>Actinomycetes</taxon>
        <taxon>Kitasatosporales</taxon>
        <taxon>Streptomycetaceae</taxon>
        <taxon>Streptomyces</taxon>
    </lineage>
</organism>
<dbReference type="InterPro" id="IPR036689">
    <property type="entry name" value="ESAT-6-like_sf"/>
</dbReference>
<dbReference type="EMBL" id="BNBD01000028">
    <property type="protein sequence ID" value="GHF74693.1"/>
    <property type="molecule type" value="Genomic_DNA"/>
</dbReference>
<dbReference type="AlphaFoldDB" id="A0A919EFK9"/>
<keyword evidence="2" id="KW-1185">Reference proteome</keyword>
<evidence type="ECO:0000313" key="2">
    <source>
        <dbReference type="Proteomes" id="UP000638313"/>
    </source>
</evidence>
<comment type="caution">
    <text evidence="1">The sequence shown here is derived from an EMBL/GenBank/DDBJ whole genome shotgun (WGS) entry which is preliminary data.</text>
</comment>
<reference evidence="1" key="1">
    <citation type="journal article" date="2014" name="Int. J. Syst. Evol. Microbiol.">
        <title>Complete genome sequence of Corynebacterium casei LMG S-19264T (=DSM 44701T), isolated from a smear-ripened cheese.</title>
        <authorList>
            <consortium name="US DOE Joint Genome Institute (JGI-PGF)"/>
            <person name="Walter F."/>
            <person name="Albersmeier A."/>
            <person name="Kalinowski J."/>
            <person name="Ruckert C."/>
        </authorList>
    </citation>
    <scope>NUCLEOTIDE SEQUENCE</scope>
    <source>
        <strain evidence="1">JCM 4059</strain>
    </source>
</reference>